<dbReference type="SUPFAM" id="SSF54001">
    <property type="entry name" value="Cysteine proteinases"/>
    <property type="match status" value="1"/>
</dbReference>
<dbReference type="AlphaFoldDB" id="A0AAV5G8D3"/>
<evidence type="ECO:0000256" key="3">
    <source>
        <dbReference type="ARBA" id="ARBA00022807"/>
    </source>
</evidence>
<dbReference type="PIRSF" id="PIRSF005700">
    <property type="entry name" value="PepC"/>
    <property type="match status" value="1"/>
</dbReference>
<keyword evidence="7" id="KW-1185">Reference proteome</keyword>
<dbReference type="GO" id="GO:0006508">
    <property type="term" value="P:proteolysis"/>
    <property type="evidence" value="ECO:0007669"/>
    <property type="project" value="UniProtKB-KW"/>
</dbReference>
<name>A0AAV5G8D3_9BASI</name>
<dbReference type="GO" id="GO:0043418">
    <property type="term" value="P:homocysteine catabolic process"/>
    <property type="evidence" value="ECO:0007669"/>
    <property type="project" value="TreeGrafter"/>
</dbReference>
<evidence type="ECO:0000313" key="6">
    <source>
        <dbReference type="EMBL" id="GJN88831.1"/>
    </source>
</evidence>
<dbReference type="GO" id="GO:0004197">
    <property type="term" value="F:cysteine-type endopeptidase activity"/>
    <property type="evidence" value="ECO:0007669"/>
    <property type="project" value="UniProtKB-EC"/>
</dbReference>
<proteinExistence type="inferred from homology"/>
<evidence type="ECO:0000256" key="4">
    <source>
        <dbReference type="PIRNR" id="PIRNR005700"/>
    </source>
</evidence>
<feature type="active site" evidence="5">
    <location>
        <position position="396"/>
    </location>
</feature>
<evidence type="ECO:0000313" key="7">
    <source>
        <dbReference type="Proteomes" id="UP001342314"/>
    </source>
</evidence>
<evidence type="ECO:0000256" key="1">
    <source>
        <dbReference type="ARBA" id="ARBA00022670"/>
    </source>
</evidence>
<dbReference type="Proteomes" id="UP001342314">
    <property type="component" value="Unassembled WGS sequence"/>
</dbReference>
<dbReference type="InterPro" id="IPR004134">
    <property type="entry name" value="Peptidase_C1B"/>
</dbReference>
<comment type="caution">
    <text evidence="6">The sequence shown here is derived from an EMBL/GenBank/DDBJ whole genome shotgun (WGS) entry which is preliminary data.</text>
</comment>
<dbReference type="InterPro" id="IPR038765">
    <property type="entry name" value="Papain-like_cys_pep_sf"/>
</dbReference>
<keyword evidence="4" id="KW-0496">Mitochondrion</keyword>
<dbReference type="GO" id="GO:0009636">
    <property type="term" value="P:response to toxic substance"/>
    <property type="evidence" value="ECO:0007669"/>
    <property type="project" value="TreeGrafter"/>
</dbReference>
<evidence type="ECO:0000256" key="2">
    <source>
        <dbReference type="ARBA" id="ARBA00022801"/>
    </source>
</evidence>
<dbReference type="EMBL" id="BQKY01000003">
    <property type="protein sequence ID" value="GJN88831.1"/>
    <property type="molecule type" value="Genomic_DNA"/>
</dbReference>
<feature type="active site" evidence="5">
    <location>
        <position position="418"/>
    </location>
</feature>
<dbReference type="GO" id="GO:0070005">
    <property type="term" value="F:cysteine-type aminopeptidase activity"/>
    <property type="evidence" value="ECO:0007669"/>
    <property type="project" value="InterPro"/>
</dbReference>
<dbReference type="EC" id="3.4.22.40" evidence="4"/>
<comment type="catalytic activity">
    <reaction evidence="4">
        <text>Inactivates bleomycin B2 (a cytotoxic glycometallopeptide) by hydrolysis of a carboxyamide bond of beta-aminoalanine, but also shows general aminopeptidase activity. The specificity varies somewhat with source, but amino acid arylamides of Met, Leu and Ala are preferred.</text>
        <dbReference type="EC" id="3.4.22.40"/>
    </reaction>
</comment>
<dbReference type="GO" id="GO:0005739">
    <property type="term" value="C:mitochondrion"/>
    <property type="evidence" value="ECO:0007669"/>
    <property type="project" value="UniProtKB-SubCell"/>
</dbReference>
<dbReference type="Pfam" id="PF03051">
    <property type="entry name" value="Peptidase_C1_2"/>
    <property type="match status" value="1"/>
</dbReference>
<gene>
    <name evidence="6" type="ORF">Rhopal_001802-T1</name>
</gene>
<dbReference type="CDD" id="cd00585">
    <property type="entry name" value="Peptidase_C1B"/>
    <property type="match status" value="1"/>
</dbReference>
<keyword evidence="1 4" id="KW-0645">Protease</keyword>
<accession>A0AAV5G8D3</accession>
<evidence type="ECO:0000256" key="5">
    <source>
        <dbReference type="PIRSR" id="PIRSR005700-1"/>
    </source>
</evidence>
<keyword evidence="2 4" id="KW-0378">Hydrolase</keyword>
<keyword evidence="3 4" id="KW-0788">Thiol protease</keyword>
<keyword evidence="4" id="KW-0963">Cytoplasm</keyword>
<comment type="function">
    <text evidence="4">Has aminopeptidase activity, shortening substrate peptides sequentially by 1 amino acid. Has bleomycin hydrolase activity, which can protect the cell from the toxic effects of bleomycin. Has homocysteine-thiolactonase activity, protecting the cell against homocysteine toxicity.</text>
</comment>
<feature type="active site" evidence="5">
    <location>
        <position position="70"/>
    </location>
</feature>
<dbReference type="PANTHER" id="PTHR10363">
    <property type="entry name" value="BLEOMYCIN HYDROLASE"/>
    <property type="match status" value="1"/>
</dbReference>
<dbReference type="PANTHER" id="PTHR10363:SF2">
    <property type="entry name" value="BLEOMYCIN HYDROLASE"/>
    <property type="match status" value="1"/>
</dbReference>
<sequence>MAITVERIDAWHDDLARDKTYTLSKTIMSRTNMKVVLQDREAKIQDQMIFNVQIPTEGEPVTNQLSSGRCWLFAMCNVVRIFIARKYNLGEFQLSQSYLFYWDHLAKANWFLERCIAHYEEPLDSRLMQFLQKDIPAQDGGDWDLAVALVEEYGLVPQSVFPESWNSSNSETLDALLTTKLREMGVELRAQMVRHAGQGSKRDAIATAREVKKVMLKEIFRILTICCGTPPKPDQPVRDFRRSLSDLAAVIDVSSDFRAQFVWEFKTTDGQVKSITTTPREFAQVHAGYNCSDTISIIHDPRSPYMHAYCPEWLGNVVGGRKVKYLNLPLDVMKKTAIKMLKADYPIWFGSDVDASSNPDEGYMDVRLYHYDACFGTSLNMNKADRLRTQDSSNTHAMMFTAVHLDGNGNPVRWRVENSWGEEACNKGFLVMTDDWFSEYVFQIVAPRRFVPAEALDAYDHGPVTKVPFWDPFGN</sequence>
<reference evidence="6 7" key="1">
    <citation type="submission" date="2021-12" db="EMBL/GenBank/DDBJ databases">
        <title>High titer production of polyol ester of fatty acids by Rhodotorula paludigena BS15 towards product separation-free biomass refinery.</title>
        <authorList>
            <person name="Mano J."/>
            <person name="Ono H."/>
            <person name="Tanaka T."/>
            <person name="Naito K."/>
            <person name="Sushida H."/>
            <person name="Ike M."/>
            <person name="Tokuyasu K."/>
            <person name="Kitaoka M."/>
        </authorList>
    </citation>
    <scope>NUCLEOTIDE SEQUENCE [LARGE SCALE GENOMIC DNA]</scope>
    <source>
        <strain evidence="6 7">BS15</strain>
    </source>
</reference>
<dbReference type="Gene3D" id="3.90.70.10">
    <property type="entry name" value="Cysteine proteinases"/>
    <property type="match status" value="1"/>
</dbReference>
<comment type="similarity">
    <text evidence="4">Belongs to the peptidase C1 family.</text>
</comment>
<comment type="subcellular location">
    <subcellularLocation>
        <location evidence="4">Mitochondrion</location>
    </subcellularLocation>
    <subcellularLocation>
        <location evidence="4">Cytoplasm</location>
    </subcellularLocation>
</comment>
<organism evidence="6 7">
    <name type="scientific">Rhodotorula paludigena</name>
    <dbReference type="NCBI Taxonomy" id="86838"/>
    <lineage>
        <taxon>Eukaryota</taxon>
        <taxon>Fungi</taxon>
        <taxon>Dikarya</taxon>
        <taxon>Basidiomycota</taxon>
        <taxon>Pucciniomycotina</taxon>
        <taxon>Microbotryomycetes</taxon>
        <taxon>Sporidiobolales</taxon>
        <taxon>Sporidiobolaceae</taxon>
        <taxon>Rhodotorula</taxon>
    </lineage>
</organism>
<protein>
    <recommendedName>
        <fullName evidence="4">Cysteine proteinase 1, mitochondrial</fullName>
        <ecNumber evidence="4">3.4.22.40</ecNumber>
    </recommendedName>
</protein>